<protein>
    <submittedName>
        <fullName evidence="2">Uncharacterized protein</fullName>
    </submittedName>
</protein>
<keyword evidence="3" id="KW-1185">Reference proteome</keyword>
<comment type="caution">
    <text evidence="2">The sequence shown here is derived from an EMBL/GenBank/DDBJ whole genome shotgun (WGS) entry which is preliminary data.</text>
</comment>
<organism evidence="2 3">
    <name type="scientific">Mycena metata</name>
    <dbReference type="NCBI Taxonomy" id="1033252"/>
    <lineage>
        <taxon>Eukaryota</taxon>
        <taxon>Fungi</taxon>
        <taxon>Dikarya</taxon>
        <taxon>Basidiomycota</taxon>
        <taxon>Agaricomycotina</taxon>
        <taxon>Agaricomycetes</taxon>
        <taxon>Agaricomycetidae</taxon>
        <taxon>Agaricales</taxon>
        <taxon>Marasmiineae</taxon>
        <taxon>Mycenaceae</taxon>
        <taxon>Mycena</taxon>
    </lineage>
</organism>
<evidence type="ECO:0000313" key="3">
    <source>
        <dbReference type="Proteomes" id="UP001215598"/>
    </source>
</evidence>
<dbReference type="EMBL" id="JARKIB010000204">
    <property type="protein sequence ID" value="KAJ7724259.1"/>
    <property type="molecule type" value="Genomic_DNA"/>
</dbReference>
<accession>A0AAD7HP17</accession>
<evidence type="ECO:0000313" key="2">
    <source>
        <dbReference type="EMBL" id="KAJ7724259.1"/>
    </source>
</evidence>
<feature type="region of interest" description="Disordered" evidence="1">
    <location>
        <begin position="436"/>
        <end position="475"/>
    </location>
</feature>
<proteinExistence type="predicted"/>
<dbReference type="AlphaFoldDB" id="A0AAD7HP17"/>
<evidence type="ECO:0000256" key="1">
    <source>
        <dbReference type="SAM" id="MobiDB-lite"/>
    </source>
</evidence>
<dbReference type="Proteomes" id="UP001215598">
    <property type="component" value="Unassembled WGS sequence"/>
</dbReference>
<reference evidence="2" key="1">
    <citation type="submission" date="2023-03" db="EMBL/GenBank/DDBJ databases">
        <title>Massive genome expansion in bonnet fungi (Mycena s.s.) driven by repeated elements and novel gene families across ecological guilds.</title>
        <authorList>
            <consortium name="Lawrence Berkeley National Laboratory"/>
            <person name="Harder C.B."/>
            <person name="Miyauchi S."/>
            <person name="Viragh M."/>
            <person name="Kuo A."/>
            <person name="Thoen E."/>
            <person name="Andreopoulos B."/>
            <person name="Lu D."/>
            <person name="Skrede I."/>
            <person name="Drula E."/>
            <person name="Henrissat B."/>
            <person name="Morin E."/>
            <person name="Kohler A."/>
            <person name="Barry K."/>
            <person name="LaButti K."/>
            <person name="Morin E."/>
            <person name="Salamov A."/>
            <person name="Lipzen A."/>
            <person name="Mereny Z."/>
            <person name="Hegedus B."/>
            <person name="Baldrian P."/>
            <person name="Stursova M."/>
            <person name="Weitz H."/>
            <person name="Taylor A."/>
            <person name="Grigoriev I.V."/>
            <person name="Nagy L.G."/>
            <person name="Martin F."/>
            <person name="Kauserud H."/>
        </authorList>
    </citation>
    <scope>NUCLEOTIDE SEQUENCE</scope>
    <source>
        <strain evidence="2">CBHHK182m</strain>
    </source>
</reference>
<sequence length="475" mass="54701">MAHVLHCLSLWHTQEGYLTPSPYIKRPSMPTLPVHFRPRPWGTLGTEWLPYGLDSRPFHPDFEPVPSDATERREFQCSATLESYLVEFYHEIRPKLQLPSLEGSPDLCALFASHKSTDQGGMIQNLWAFRVRVMDTMLAWFGTLPADTTAQVVLGTRGTDQDMLAMRLSVAAMLSMRDELIELKVWVSIFTELNDYFHRWAAYVKDLEERHSKSHFCTYRRSPTLPVHFRPRPFWPTLGTEWLPYGLDSRPFHMDFERVPAEATERREFQCSATLESYLVEFHHDIRPKLQLPSLEGSPDLCALLASHQSDAQDVMIRNIYSFKIRLMHAMLAWLGTMPADAIAQVQLGSGLGRSDEETLAMRLTRSTMLSMRDELIELKVWASIFTEIDNYFHRWAAYVKDLEERHSKPHVCTLLLKLTGIELRIYSPKPEMYNDAASPPNISRNSKLIPNAENRSRPAGLMRRRPIRGSAEDG</sequence>
<name>A0AAD7HP17_9AGAR</name>
<gene>
    <name evidence="2" type="ORF">B0H16DRAFT_327216</name>
</gene>